<keyword evidence="4" id="KW-0238">DNA-binding</keyword>
<evidence type="ECO:0000256" key="7">
    <source>
        <dbReference type="SAM" id="MobiDB-lite"/>
    </source>
</evidence>
<evidence type="ECO:0000256" key="6">
    <source>
        <dbReference type="ARBA" id="ARBA00023242"/>
    </source>
</evidence>
<comment type="function">
    <text evidence="1">Putative transcription factor.</text>
</comment>
<proteinExistence type="predicted"/>
<dbReference type="Proteomes" id="UP000827721">
    <property type="component" value="Unassembled WGS sequence"/>
</dbReference>
<name>A0ABQ8ICY5_9ROSI</name>
<keyword evidence="2" id="KW-0805">Transcription regulation</keyword>
<gene>
    <name evidence="9" type="ORF">JRO89_XS03G0294000</name>
</gene>
<keyword evidence="10" id="KW-1185">Reference proteome</keyword>
<protein>
    <recommendedName>
        <fullName evidence="8">RWP-RK domain-containing protein</fullName>
    </recommendedName>
</protein>
<evidence type="ECO:0000259" key="8">
    <source>
        <dbReference type="PROSITE" id="PS51519"/>
    </source>
</evidence>
<comment type="caution">
    <text evidence="9">The sequence shown here is derived from an EMBL/GenBank/DDBJ whole genome shotgun (WGS) entry which is preliminary data.</text>
</comment>
<evidence type="ECO:0000313" key="10">
    <source>
        <dbReference type="Proteomes" id="UP000827721"/>
    </source>
</evidence>
<accession>A0ABQ8ICY5</accession>
<keyword evidence="6" id="KW-0539">Nucleus</keyword>
<feature type="region of interest" description="Disordered" evidence="7">
    <location>
        <begin position="122"/>
        <end position="144"/>
    </location>
</feature>
<dbReference type="InterPro" id="IPR003035">
    <property type="entry name" value="RWP-RK_dom"/>
</dbReference>
<keyword evidence="3" id="KW-0175">Coiled coil</keyword>
<dbReference type="PANTHER" id="PTHR46373:SF5">
    <property type="entry name" value="RWP-RK DOMAIN PROTEIN"/>
    <property type="match status" value="1"/>
</dbReference>
<dbReference type="InterPro" id="IPR044607">
    <property type="entry name" value="RKD-like"/>
</dbReference>
<dbReference type="EMBL" id="JAFEMO010000003">
    <property type="protein sequence ID" value="KAH7574421.1"/>
    <property type="molecule type" value="Genomic_DNA"/>
</dbReference>
<feature type="compositionally biased region" description="Polar residues" evidence="7">
    <location>
        <begin position="123"/>
        <end position="137"/>
    </location>
</feature>
<dbReference type="PROSITE" id="PS51519">
    <property type="entry name" value="RWP_RK"/>
    <property type="match status" value="1"/>
</dbReference>
<sequence>MADPSAVFPFHDPYESSYTDDVLNVFTPPNPTFADLSLIEESLIEESLIEESFMHPSTLPSSSVPQSNINIGDANDPFIDLSNINIGDANAPFNDLPNINIGDANDPFNDPIVWDTINRFHGESSQADPSQNHAETSNQERPENDNYVNMRRFTIWPVPPVPYLCSCCLVLREINHTNGYETTKLEIHGRLGMICHAILEIRHRTSMNQYHMFDFCKKSIEDVKNFLVQYCEERKQAGFFVLPDPLSIFYEALCVGLDLDDNLTTDDYVQPPVTNSGANEMDTVEVENESDKSRRISLAAQVLVIFPNTEQQGLAQRERTGKLSLEDLVEYFHLPIEEAAKRLKLCPTVVKKICRRGGLLRWPHRKIKSIKKQILALTARLESSDAEETANIQAQIKGLRDQMKAICAAGDR</sequence>
<reference evidence="9 10" key="1">
    <citation type="submission" date="2021-02" db="EMBL/GenBank/DDBJ databases">
        <title>Plant Genome Project.</title>
        <authorList>
            <person name="Zhang R.-G."/>
        </authorList>
    </citation>
    <scope>NUCLEOTIDE SEQUENCE [LARGE SCALE GENOMIC DNA]</scope>
    <source>
        <tissue evidence="9">Leaves</tissue>
    </source>
</reference>
<evidence type="ECO:0000256" key="3">
    <source>
        <dbReference type="ARBA" id="ARBA00023054"/>
    </source>
</evidence>
<evidence type="ECO:0000256" key="2">
    <source>
        <dbReference type="ARBA" id="ARBA00023015"/>
    </source>
</evidence>
<evidence type="ECO:0000256" key="5">
    <source>
        <dbReference type="ARBA" id="ARBA00023163"/>
    </source>
</evidence>
<organism evidence="9 10">
    <name type="scientific">Xanthoceras sorbifolium</name>
    <dbReference type="NCBI Taxonomy" id="99658"/>
    <lineage>
        <taxon>Eukaryota</taxon>
        <taxon>Viridiplantae</taxon>
        <taxon>Streptophyta</taxon>
        <taxon>Embryophyta</taxon>
        <taxon>Tracheophyta</taxon>
        <taxon>Spermatophyta</taxon>
        <taxon>Magnoliopsida</taxon>
        <taxon>eudicotyledons</taxon>
        <taxon>Gunneridae</taxon>
        <taxon>Pentapetalae</taxon>
        <taxon>rosids</taxon>
        <taxon>malvids</taxon>
        <taxon>Sapindales</taxon>
        <taxon>Sapindaceae</taxon>
        <taxon>Xanthoceroideae</taxon>
        <taxon>Xanthoceras</taxon>
    </lineage>
</organism>
<dbReference type="PANTHER" id="PTHR46373">
    <property type="entry name" value="PROTEIN RKD4"/>
    <property type="match status" value="1"/>
</dbReference>
<dbReference type="Pfam" id="PF02042">
    <property type="entry name" value="RWP-RK"/>
    <property type="match status" value="1"/>
</dbReference>
<evidence type="ECO:0000313" key="9">
    <source>
        <dbReference type="EMBL" id="KAH7574421.1"/>
    </source>
</evidence>
<evidence type="ECO:0000256" key="4">
    <source>
        <dbReference type="ARBA" id="ARBA00023125"/>
    </source>
</evidence>
<keyword evidence="5" id="KW-0804">Transcription</keyword>
<evidence type="ECO:0000256" key="1">
    <source>
        <dbReference type="ARBA" id="ARBA00004049"/>
    </source>
</evidence>
<feature type="domain" description="RWP-RK" evidence="8">
    <location>
        <begin position="310"/>
        <end position="390"/>
    </location>
</feature>